<dbReference type="EMBL" id="QRGA01000013">
    <property type="protein sequence ID" value="RDU96737.1"/>
    <property type="molecule type" value="Genomic_DNA"/>
</dbReference>
<sequence>MLGLMRLLDGLVRELDDFADRLERHVEHRIAPHQGRPWAYGAGYEPHGPWSVPHPPAGTPFAEMPQRHYGYAPPVVRYPQQYYTPPPAAATHGIAPPGIAPHGSLRPNPTSAAELARRRHLSSLAAEKRCVDRFLRELPRLDDEFDAAASAHGRGFGHEASIEFDALEPDIRAAYSASPSGRLQYMEEVAAFRTTRSRIDRALQRAGMHAVPNDGMTPAGRNDCLVLSVLHFLPLSEAKRLELAAQYRRILVDTPELALRPNAQISAGSLAARRLLELVNADPGLTPKLDVVVVSEQDGVVHRNRLVPSPPAGARTVVVWDQGGHFEALAPRSPTTRAPG</sequence>
<reference evidence="1 2" key="1">
    <citation type="submission" date="2018-08" db="EMBL/GenBank/DDBJ databases">
        <title>Paraburkholderia sp. DHOM06 isolated from forest soil.</title>
        <authorList>
            <person name="Gao Z.-H."/>
            <person name="Qiu L.-H."/>
        </authorList>
    </citation>
    <scope>NUCLEOTIDE SEQUENCE [LARGE SCALE GENOMIC DNA]</scope>
    <source>
        <strain evidence="1 2">DHOM06</strain>
    </source>
</reference>
<dbReference type="RefSeq" id="WP_147297955.1">
    <property type="nucleotide sequence ID" value="NZ_QRGA01000013.1"/>
</dbReference>
<evidence type="ECO:0000313" key="2">
    <source>
        <dbReference type="Proteomes" id="UP000256838"/>
    </source>
</evidence>
<proteinExistence type="predicted"/>
<gene>
    <name evidence="1" type="ORF">DWV00_22345</name>
</gene>
<accession>A0A3D8JUI6</accession>
<dbReference type="AlphaFoldDB" id="A0A3D8JUI6"/>
<organism evidence="1 2">
    <name type="scientific">Trinickia dinghuensis</name>
    <dbReference type="NCBI Taxonomy" id="2291023"/>
    <lineage>
        <taxon>Bacteria</taxon>
        <taxon>Pseudomonadati</taxon>
        <taxon>Pseudomonadota</taxon>
        <taxon>Betaproteobacteria</taxon>
        <taxon>Burkholderiales</taxon>
        <taxon>Burkholderiaceae</taxon>
        <taxon>Trinickia</taxon>
    </lineage>
</organism>
<protein>
    <submittedName>
        <fullName evidence="1">Uncharacterized protein</fullName>
    </submittedName>
</protein>
<keyword evidence="2" id="KW-1185">Reference proteome</keyword>
<evidence type="ECO:0000313" key="1">
    <source>
        <dbReference type="EMBL" id="RDU96737.1"/>
    </source>
</evidence>
<comment type="caution">
    <text evidence="1">The sequence shown here is derived from an EMBL/GenBank/DDBJ whole genome shotgun (WGS) entry which is preliminary data.</text>
</comment>
<name>A0A3D8JUI6_9BURK</name>
<dbReference type="OrthoDB" id="9035764at2"/>
<dbReference type="Proteomes" id="UP000256838">
    <property type="component" value="Unassembled WGS sequence"/>
</dbReference>